<gene>
    <name evidence="1" type="ORF">BDP27DRAFT_1230402</name>
</gene>
<keyword evidence="2" id="KW-1185">Reference proteome</keyword>
<organism evidence="1 2">
    <name type="scientific">Rhodocollybia butyracea</name>
    <dbReference type="NCBI Taxonomy" id="206335"/>
    <lineage>
        <taxon>Eukaryota</taxon>
        <taxon>Fungi</taxon>
        <taxon>Dikarya</taxon>
        <taxon>Basidiomycota</taxon>
        <taxon>Agaricomycotina</taxon>
        <taxon>Agaricomycetes</taxon>
        <taxon>Agaricomycetidae</taxon>
        <taxon>Agaricales</taxon>
        <taxon>Marasmiineae</taxon>
        <taxon>Omphalotaceae</taxon>
        <taxon>Rhodocollybia</taxon>
    </lineage>
</organism>
<reference evidence="1" key="1">
    <citation type="submission" date="2020-11" db="EMBL/GenBank/DDBJ databases">
        <authorList>
            <consortium name="DOE Joint Genome Institute"/>
            <person name="Ahrendt S."/>
            <person name="Riley R."/>
            <person name="Andreopoulos W."/>
            <person name="Labutti K."/>
            <person name="Pangilinan J."/>
            <person name="Ruiz-Duenas F.J."/>
            <person name="Barrasa J.M."/>
            <person name="Sanchez-Garcia M."/>
            <person name="Camarero S."/>
            <person name="Miyauchi S."/>
            <person name="Serrano A."/>
            <person name="Linde D."/>
            <person name="Babiker R."/>
            <person name="Drula E."/>
            <person name="Ayuso-Fernandez I."/>
            <person name="Pacheco R."/>
            <person name="Padilla G."/>
            <person name="Ferreira P."/>
            <person name="Barriuso J."/>
            <person name="Kellner H."/>
            <person name="Castanera R."/>
            <person name="Alfaro M."/>
            <person name="Ramirez L."/>
            <person name="Pisabarro A.G."/>
            <person name="Kuo A."/>
            <person name="Tritt A."/>
            <person name="Lipzen A."/>
            <person name="He G."/>
            <person name="Yan M."/>
            <person name="Ng V."/>
            <person name="Cullen D."/>
            <person name="Martin F."/>
            <person name="Rosso M.-N."/>
            <person name="Henrissat B."/>
            <person name="Hibbett D."/>
            <person name="Martinez A.T."/>
            <person name="Grigoriev I.V."/>
        </authorList>
    </citation>
    <scope>NUCLEOTIDE SEQUENCE</scope>
    <source>
        <strain evidence="1">AH 40177</strain>
    </source>
</reference>
<dbReference type="Proteomes" id="UP000772434">
    <property type="component" value="Unassembled WGS sequence"/>
</dbReference>
<accession>A0A9P5PL19</accession>
<dbReference type="OrthoDB" id="2748837at2759"/>
<dbReference type="AlphaFoldDB" id="A0A9P5PL19"/>
<evidence type="ECO:0000313" key="2">
    <source>
        <dbReference type="Proteomes" id="UP000772434"/>
    </source>
</evidence>
<sequence>ILSITCDNASANTAMLDELVKLLPDFQGRDAHVQCFGHTTNLTARGVLRPFEPSKLKTTEEGSEPAVPNDDGLEELYAELQDIKENGNKDKDDVEGFVEVLNEMTEQEREQWHENVKPVKTALYKVSAVKAPHGFLTPTTTSYRYRPAKFHSRLSTQQPCSCLSGESK</sequence>
<name>A0A9P5PL19_9AGAR</name>
<evidence type="ECO:0000313" key="1">
    <source>
        <dbReference type="EMBL" id="KAF9064512.1"/>
    </source>
</evidence>
<protein>
    <submittedName>
        <fullName evidence="1">Uncharacterized protein</fullName>
    </submittedName>
</protein>
<proteinExistence type="predicted"/>
<feature type="non-terminal residue" evidence="1">
    <location>
        <position position="1"/>
    </location>
</feature>
<dbReference type="EMBL" id="JADNRY010000122">
    <property type="protein sequence ID" value="KAF9064512.1"/>
    <property type="molecule type" value="Genomic_DNA"/>
</dbReference>
<comment type="caution">
    <text evidence="1">The sequence shown here is derived from an EMBL/GenBank/DDBJ whole genome shotgun (WGS) entry which is preliminary data.</text>
</comment>